<reference evidence="1 2" key="1">
    <citation type="journal article" date="2018" name="Nat. Biotechnol.">
        <title>A standardized bacterial taxonomy based on genome phylogeny substantially revises the tree of life.</title>
        <authorList>
            <person name="Parks D.H."/>
            <person name="Chuvochina M."/>
            <person name="Waite D.W."/>
            <person name="Rinke C."/>
            <person name="Skarshewski A."/>
            <person name="Chaumeil P.A."/>
            <person name="Hugenholtz P."/>
        </authorList>
    </citation>
    <scope>NUCLEOTIDE SEQUENCE [LARGE SCALE GENOMIC DNA]</scope>
    <source>
        <strain evidence="1">UBA8844</strain>
    </source>
</reference>
<comment type="caution">
    <text evidence="1">The sequence shown here is derived from an EMBL/GenBank/DDBJ whole genome shotgun (WGS) entry which is preliminary data.</text>
</comment>
<proteinExistence type="predicted"/>
<dbReference type="OMA" id="YEFNAFI"/>
<evidence type="ECO:0000313" key="1">
    <source>
        <dbReference type="EMBL" id="HCT57445.1"/>
    </source>
</evidence>
<dbReference type="InterPro" id="IPR011659">
    <property type="entry name" value="WD40"/>
</dbReference>
<dbReference type="Proteomes" id="UP000264071">
    <property type="component" value="Unassembled WGS sequence"/>
</dbReference>
<dbReference type="InterPro" id="IPR011042">
    <property type="entry name" value="6-blade_b-propeller_TolB-like"/>
</dbReference>
<organism evidence="1 2">
    <name type="scientific">Gemmatimonas aurantiaca</name>
    <dbReference type="NCBI Taxonomy" id="173480"/>
    <lineage>
        <taxon>Bacteria</taxon>
        <taxon>Pseudomonadati</taxon>
        <taxon>Gemmatimonadota</taxon>
        <taxon>Gemmatimonadia</taxon>
        <taxon>Gemmatimonadales</taxon>
        <taxon>Gemmatimonadaceae</taxon>
        <taxon>Gemmatimonas</taxon>
    </lineage>
</organism>
<protein>
    <submittedName>
        <fullName evidence="1">Exo-alpha-sialidase</fullName>
    </submittedName>
</protein>
<dbReference type="Gene3D" id="2.120.10.30">
    <property type="entry name" value="TolB, C-terminal domain"/>
    <property type="match status" value="1"/>
</dbReference>
<gene>
    <name evidence="1" type="ORF">DGD08_09575</name>
</gene>
<dbReference type="CDD" id="cd15482">
    <property type="entry name" value="Sialidase_non-viral"/>
    <property type="match status" value="1"/>
</dbReference>
<dbReference type="SUPFAM" id="SSF82171">
    <property type="entry name" value="DPP6 N-terminal domain-like"/>
    <property type="match status" value="1"/>
</dbReference>
<evidence type="ECO:0000313" key="2">
    <source>
        <dbReference type="Proteomes" id="UP000264071"/>
    </source>
</evidence>
<sequence length="349" mass="37823">MRLFTSNHRLVIQLYSADRARVARAGHAWRRSILPALAVGLMACHRAAWPDVTLATPASGTIERLVAPGILSRDREFIVALSLDGREAVLSRRTFSGPQFERHIQLVHASRTGRTWEIPKPFTWADTSALEIDPVVVPRTGDLLFNSTRAAVGRAANRSDFDIWLAPRTVGGWGAPHRLEAPINGPDDDYFATVSCRGTLYFARAAAGPPRKSVIMRARSLDAGGYAAPETLSVVNTTGRASNAAIAADESLIILVDQRSDGLGDSDLYVSRRAGESWTEPMPLRAVNTAAAEFAPAFSPDGEWLFFARMQRGAAGGPPIVAENVYAIRLRDALPPDIPLPSRSPAHCD</sequence>
<dbReference type="Pfam" id="PF07676">
    <property type="entry name" value="PD40"/>
    <property type="match status" value="1"/>
</dbReference>
<accession>A0A3D4V8M3</accession>
<name>A0A3D4V8M3_9BACT</name>
<dbReference type="AlphaFoldDB" id="A0A3D4V8M3"/>
<dbReference type="EMBL" id="DPIY01000009">
    <property type="protein sequence ID" value="HCT57445.1"/>
    <property type="molecule type" value="Genomic_DNA"/>
</dbReference>